<dbReference type="SUPFAM" id="SSF47090">
    <property type="entry name" value="PGBD-like"/>
    <property type="match status" value="1"/>
</dbReference>
<evidence type="ECO:0000256" key="1">
    <source>
        <dbReference type="SAM" id="SignalP"/>
    </source>
</evidence>
<evidence type="ECO:0000259" key="2">
    <source>
        <dbReference type="Pfam" id="PF01471"/>
    </source>
</evidence>
<sequence>MFSKYIKIIFILVAVATVSFSFTQFTQATSFGDSISFNVDPNYDASVREQVQTILVKTTPNLYFYVEKTWWETQVLAKQNEILINLNNLSFEFENKIYPTLTSVFGSEWKPGVDGDGKITVLFHSMKEGASGYFRSSDEYIKLQVPNSNEREMLYLSILDINSLRAKVSLAHEFVHLITFNQKDKINDIHEETWLNEARADYTANILGYDNSYEGSNLQSRVKDFLNSSSDSLTEWQEKKYDYATANLFIYYLIDHYGINMLSDSLKSKLVGILSINEALLKNGYEESFEQIFTDWTIATIVNDCSLSLKYCYLNKNLVNFKINPALNFLPLSGNSSLSVTNVTKNWSGNWQKIIGGNGNLKLEFLSTTGLNFQIPYITFDKDNNYFVTFLKLDKNEKGQIEIKNFGEKYNSLIIAPSLQTKIAGFDGLEFTYPYTFTVSITGAVPEADEIIIQKLLAQIDVLKKQIAILQFGGNGQKFENNSCFVLNNNLYLGVLNIKEVKCLQDLLKLEGLEVYPEGLITGYFGNLTKSAVIRFQKKYGILQTGFVGLITRTKINQILSGK</sequence>
<feature type="signal peptide" evidence="1">
    <location>
        <begin position="1"/>
        <end position="28"/>
    </location>
</feature>
<organism evidence="3 4">
    <name type="scientific">Candidatus Staskawiczbacteria bacterium RIFCSPHIGHO2_01_FULL_34_27</name>
    <dbReference type="NCBI Taxonomy" id="1802199"/>
    <lineage>
        <taxon>Bacteria</taxon>
        <taxon>Candidatus Staskawicziibacteriota</taxon>
    </lineage>
</organism>
<dbReference type="Pfam" id="PF01471">
    <property type="entry name" value="PG_binding_1"/>
    <property type="match status" value="1"/>
</dbReference>
<dbReference type="InterPro" id="IPR002477">
    <property type="entry name" value="Peptidoglycan-bd-like"/>
</dbReference>
<keyword evidence="1" id="KW-0732">Signal</keyword>
<feature type="chain" id="PRO_5009583142" description="Peptidoglycan binding-like domain-containing protein" evidence="1">
    <location>
        <begin position="29"/>
        <end position="563"/>
    </location>
</feature>
<dbReference type="EMBL" id="MHOL01000003">
    <property type="protein sequence ID" value="OGZ63324.1"/>
    <property type="molecule type" value="Genomic_DNA"/>
</dbReference>
<dbReference type="Gene3D" id="1.10.101.10">
    <property type="entry name" value="PGBD-like superfamily/PGBD"/>
    <property type="match status" value="1"/>
</dbReference>
<dbReference type="Proteomes" id="UP000178991">
    <property type="component" value="Unassembled WGS sequence"/>
</dbReference>
<feature type="domain" description="Peptidoglycan binding-like" evidence="2">
    <location>
        <begin position="500"/>
        <end position="555"/>
    </location>
</feature>
<name>A0A1G2HLC6_9BACT</name>
<gene>
    <name evidence="3" type="ORF">A2639_00130</name>
</gene>
<evidence type="ECO:0000313" key="4">
    <source>
        <dbReference type="Proteomes" id="UP000178991"/>
    </source>
</evidence>
<accession>A0A1G2HLC6</accession>
<reference evidence="3 4" key="1">
    <citation type="journal article" date="2016" name="Nat. Commun.">
        <title>Thousands of microbial genomes shed light on interconnected biogeochemical processes in an aquifer system.</title>
        <authorList>
            <person name="Anantharaman K."/>
            <person name="Brown C.T."/>
            <person name="Hug L.A."/>
            <person name="Sharon I."/>
            <person name="Castelle C.J."/>
            <person name="Probst A.J."/>
            <person name="Thomas B.C."/>
            <person name="Singh A."/>
            <person name="Wilkins M.J."/>
            <person name="Karaoz U."/>
            <person name="Brodie E.L."/>
            <person name="Williams K.H."/>
            <person name="Hubbard S.S."/>
            <person name="Banfield J.F."/>
        </authorList>
    </citation>
    <scope>NUCLEOTIDE SEQUENCE [LARGE SCALE GENOMIC DNA]</scope>
</reference>
<dbReference type="AlphaFoldDB" id="A0A1G2HLC6"/>
<protein>
    <recommendedName>
        <fullName evidence="2">Peptidoglycan binding-like domain-containing protein</fullName>
    </recommendedName>
</protein>
<proteinExistence type="predicted"/>
<dbReference type="InterPro" id="IPR036366">
    <property type="entry name" value="PGBDSf"/>
</dbReference>
<evidence type="ECO:0000313" key="3">
    <source>
        <dbReference type="EMBL" id="OGZ63324.1"/>
    </source>
</evidence>
<dbReference type="InterPro" id="IPR036365">
    <property type="entry name" value="PGBD-like_sf"/>
</dbReference>
<comment type="caution">
    <text evidence="3">The sequence shown here is derived from an EMBL/GenBank/DDBJ whole genome shotgun (WGS) entry which is preliminary data.</text>
</comment>